<proteinExistence type="predicted"/>
<reference evidence="1 2" key="1">
    <citation type="submission" date="2021-01" db="EMBL/GenBank/DDBJ databases">
        <title>Belnapia mucosa sp. nov. and Belnapia arida sp. nov., isolated from the Tabernas Desert (Almeria, Spain).</title>
        <authorList>
            <person name="Molina-Menor E."/>
            <person name="Vidal-Verdu A."/>
            <person name="Calonge A."/>
            <person name="Satari L."/>
            <person name="Pereto Magraner J."/>
            <person name="Porcar Miralles M."/>
        </authorList>
    </citation>
    <scope>NUCLEOTIDE SEQUENCE [LARGE SCALE GENOMIC DNA]</scope>
    <source>
        <strain evidence="1 2">T6</strain>
    </source>
</reference>
<dbReference type="Proteomes" id="UP000606490">
    <property type="component" value="Unassembled WGS sequence"/>
</dbReference>
<protein>
    <submittedName>
        <fullName evidence="1">Uncharacterized protein</fullName>
    </submittedName>
</protein>
<sequence length="81" mass="9059">MPWRSMALAGMATGDSELLLLVRHAEIDRAEVFDVFERRWPDMTLSAVGSISLTWNLTIEDAVEIAHAKRGVEPLRTVVLP</sequence>
<accession>A0ABS1UYI7</accession>
<dbReference type="EMBL" id="JAEUXJ010000001">
    <property type="protein sequence ID" value="MBL6454532.1"/>
    <property type="molecule type" value="Genomic_DNA"/>
</dbReference>
<dbReference type="RefSeq" id="WP_202824227.1">
    <property type="nucleotide sequence ID" value="NZ_JAEUXJ010000001.1"/>
</dbReference>
<comment type="caution">
    <text evidence="1">The sequence shown here is derived from an EMBL/GenBank/DDBJ whole genome shotgun (WGS) entry which is preliminary data.</text>
</comment>
<organism evidence="1 2">
    <name type="scientific">Belnapia mucosa</name>
    <dbReference type="NCBI Taxonomy" id="2804532"/>
    <lineage>
        <taxon>Bacteria</taxon>
        <taxon>Pseudomonadati</taxon>
        <taxon>Pseudomonadota</taxon>
        <taxon>Alphaproteobacteria</taxon>
        <taxon>Acetobacterales</taxon>
        <taxon>Roseomonadaceae</taxon>
        <taxon>Belnapia</taxon>
    </lineage>
</organism>
<name>A0ABS1UYI7_9PROT</name>
<evidence type="ECO:0000313" key="2">
    <source>
        <dbReference type="Proteomes" id="UP000606490"/>
    </source>
</evidence>
<keyword evidence="2" id="KW-1185">Reference proteome</keyword>
<gene>
    <name evidence="1" type="ORF">JMJ55_04295</name>
</gene>
<evidence type="ECO:0000313" key="1">
    <source>
        <dbReference type="EMBL" id="MBL6454532.1"/>
    </source>
</evidence>